<name>A0ABW3UQZ2_9BACL</name>
<feature type="transmembrane region" description="Helical" evidence="1">
    <location>
        <begin position="5"/>
        <end position="23"/>
    </location>
</feature>
<evidence type="ECO:0000313" key="2">
    <source>
        <dbReference type="EMBL" id="MFD1223153.1"/>
    </source>
</evidence>
<gene>
    <name evidence="2" type="ORF">ACFQ4B_23815</name>
</gene>
<keyword evidence="3" id="KW-1185">Reference proteome</keyword>
<evidence type="ECO:0000313" key="3">
    <source>
        <dbReference type="Proteomes" id="UP001597180"/>
    </source>
</evidence>
<proteinExistence type="predicted"/>
<evidence type="ECO:0000256" key="1">
    <source>
        <dbReference type="SAM" id="Phobius"/>
    </source>
</evidence>
<accession>A0ABW3UQZ2</accession>
<dbReference type="Proteomes" id="UP001597180">
    <property type="component" value="Unassembled WGS sequence"/>
</dbReference>
<dbReference type="RefSeq" id="WP_192702517.1">
    <property type="nucleotide sequence ID" value="NZ_BAABJG010000015.1"/>
</dbReference>
<protein>
    <submittedName>
        <fullName evidence="2">Uncharacterized protein</fullName>
    </submittedName>
</protein>
<organism evidence="2 3">
    <name type="scientific">Paenibacillus vulneris</name>
    <dbReference type="NCBI Taxonomy" id="1133364"/>
    <lineage>
        <taxon>Bacteria</taxon>
        <taxon>Bacillati</taxon>
        <taxon>Bacillota</taxon>
        <taxon>Bacilli</taxon>
        <taxon>Bacillales</taxon>
        <taxon>Paenibacillaceae</taxon>
        <taxon>Paenibacillus</taxon>
    </lineage>
</organism>
<keyword evidence="1" id="KW-1133">Transmembrane helix</keyword>
<sequence length="62" mass="7547">MKKPIWISLLFPLPFAVIFYINSRSWLECGLYYAIFAVLLFVSLFIRRKKPKKTDYYDDYMI</sequence>
<keyword evidence="1" id="KW-0812">Transmembrane</keyword>
<reference evidence="3" key="1">
    <citation type="journal article" date="2019" name="Int. J. Syst. Evol. Microbiol.">
        <title>The Global Catalogue of Microorganisms (GCM) 10K type strain sequencing project: providing services to taxonomists for standard genome sequencing and annotation.</title>
        <authorList>
            <consortium name="The Broad Institute Genomics Platform"/>
            <consortium name="The Broad Institute Genome Sequencing Center for Infectious Disease"/>
            <person name="Wu L."/>
            <person name="Ma J."/>
        </authorList>
    </citation>
    <scope>NUCLEOTIDE SEQUENCE [LARGE SCALE GENOMIC DNA]</scope>
    <source>
        <strain evidence="3">CCUG 53270</strain>
    </source>
</reference>
<feature type="transmembrane region" description="Helical" evidence="1">
    <location>
        <begin position="29"/>
        <end position="46"/>
    </location>
</feature>
<keyword evidence="1" id="KW-0472">Membrane</keyword>
<comment type="caution">
    <text evidence="2">The sequence shown here is derived from an EMBL/GenBank/DDBJ whole genome shotgun (WGS) entry which is preliminary data.</text>
</comment>
<dbReference type="EMBL" id="JBHTLU010000031">
    <property type="protein sequence ID" value="MFD1223153.1"/>
    <property type="molecule type" value="Genomic_DNA"/>
</dbReference>